<dbReference type="EMBL" id="JSAM01000072">
    <property type="protein sequence ID" value="KIA77629.1"/>
    <property type="molecule type" value="Genomic_DNA"/>
</dbReference>
<evidence type="ECO:0000313" key="1">
    <source>
        <dbReference type="EMBL" id="KIA77629.1"/>
    </source>
</evidence>
<dbReference type="AlphaFoldDB" id="A0A0C1EMS5"/>
<evidence type="ECO:0000313" key="2">
    <source>
        <dbReference type="Proteomes" id="UP000031307"/>
    </source>
</evidence>
<gene>
    <name evidence="1" type="ORF">DB43_GC00020</name>
</gene>
<sequence>MIETTHKWLIVKLQPIWLIFSIVDMGKYRHLEGCFTAPLLMQGKEAPSA</sequence>
<dbReference type="Proteomes" id="UP000031307">
    <property type="component" value="Unassembled WGS sequence"/>
</dbReference>
<name>A0A0C1EMS5_9BACT</name>
<accession>A0A0C1EMS5</accession>
<dbReference type="PATRIC" id="fig|83552.4.peg.1198"/>
<reference evidence="1 2" key="1">
    <citation type="journal article" date="2014" name="Mol. Biol. Evol.">
        <title>Massive expansion of Ubiquitination-related gene families within the Chlamydiae.</title>
        <authorList>
            <person name="Domman D."/>
            <person name="Collingro A."/>
            <person name="Lagkouvardos I."/>
            <person name="Gehre L."/>
            <person name="Weinmaier T."/>
            <person name="Rattei T."/>
            <person name="Subtil A."/>
            <person name="Horn M."/>
        </authorList>
    </citation>
    <scope>NUCLEOTIDE SEQUENCE [LARGE SCALE GENOMIC DNA]</scope>
    <source>
        <strain evidence="1 2">OEW1</strain>
    </source>
</reference>
<comment type="caution">
    <text evidence="1">The sequence shown here is derived from an EMBL/GenBank/DDBJ whole genome shotgun (WGS) entry which is preliminary data.</text>
</comment>
<proteinExistence type="predicted"/>
<organism evidence="1 2">
    <name type="scientific">Parachlamydia acanthamoebae</name>
    <dbReference type="NCBI Taxonomy" id="83552"/>
    <lineage>
        <taxon>Bacteria</taxon>
        <taxon>Pseudomonadati</taxon>
        <taxon>Chlamydiota</taxon>
        <taxon>Chlamydiia</taxon>
        <taxon>Parachlamydiales</taxon>
        <taxon>Parachlamydiaceae</taxon>
        <taxon>Parachlamydia</taxon>
    </lineage>
</organism>
<protein>
    <submittedName>
        <fullName evidence="1">Uncharacterized protein</fullName>
    </submittedName>
</protein>